<keyword evidence="2" id="KW-1185">Reference proteome</keyword>
<dbReference type="KEGG" id="adu:107461678"/>
<reference evidence="2" key="1">
    <citation type="journal article" date="2016" name="Nat. Genet.">
        <title>The genome sequences of Arachis duranensis and Arachis ipaensis, the diploid ancestors of cultivated peanut.</title>
        <authorList>
            <person name="Bertioli D.J."/>
            <person name="Cannon S.B."/>
            <person name="Froenicke L."/>
            <person name="Huang G."/>
            <person name="Farmer A.D."/>
            <person name="Cannon E.K."/>
            <person name="Liu X."/>
            <person name="Gao D."/>
            <person name="Clevenger J."/>
            <person name="Dash S."/>
            <person name="Ren L."/>
            <person name="Moretzsohn M.C."/>
            <person name="Shirasawa K."/>
            <person name="Huang W."/>
            <person name="Vidigal B."/>
            <person name="Abernathy B."/>
            <person name="Chu Y."/>
            <person name="Niederhuth C.E."/>
            <person name="Umale P."/>
            <person name="Araujo A.C."/>
            <person name="Kozik A."/>
            <person name="Kim K.D."/>
            <person name="Burow M.D."/>
            <person name="Varshney R.K."/>
            <person name="Wang X."/>
            <person name="Zhang X."/>
            <person name="Barkley N."/>
            <person name="Guimaraes P.M."/>
            <person name="Isobe S."/>
            <person name="Guo B."/>
            <person name="Liao B."/>
            <person name="Stalker H.T."/>
            <person name="Schmitz R.J."/>
            <person name="Scheffler B.E."/>
            <person name="Leal-Bertioli S.C."/>
            <person name="Xun X."/>
            <person name="Jackson S.A."/>
            <person name="Michelmore R."/>
            <person name="Ozias-Akins P."/>
        </authorList>
    </citation>
    <scope>NUCLEOTIDE SEQUENCE [LARGE SCALE GENOMIC DNA]</scope>
    <source>
        <strain evidence="2">cv. V14167</strain>
    </source>
</reference>
<dbReference type="Proteomes" id="UP000515211">
    <property type="component" value="Chromosome 8"/>
</dbReference>
<dbReference type="GeneID" id="107461678"/>
<feature type="compositionally biased region" description="Low complexity" evidence="1">
    <location>
        <begin position="1"/>
        <end position="12"/>
    </location>
</feature>
<organism evidence="2 3">
    <name type="scientific">Arachis duranensis</name>
    <name type="common">Wild peanut</name>
    <dbReference type="NCBI Taxonomy" id="130453"/>
    <lineage>
        <taxon>Eukaryota</taxon>
        <taxon>Viridiplantae</taxon>
        <taxon>Streptophyta</taxon>
        <taxon>Embryophyta</taxon>
        <taxon>Tracheophyta</taxon>
        <taxon>Spermatophyta</taxon>
        <taxon>Magnoliopsida</taxon>
        <taxon>eudicotyledons</taxon>
        <taxon>Gunneridae</taxon>
        <taxon>Pentapetalae</taxon>
        <taxon>rosids</taxon>
        <taxon>fabids</taxon>
        <taxon>Fabales</taxon>
        <taxon>Fabaceae</taxon>
        <taxon>Papilionoideae</taxon>
        <taxon>50 kb inversion clade</taxon>
        <taxon>dalbergioids sensu lato</taxon>
        <taxon>Dalbergieae</taxon>
        <taxon>Pterocarpus clade</taxon>
        <taxon>Arachis</taxon>
    </lineage>
</organism>
<name>A0A6P4B8V1_ARADU</name>
<protein>
    <submittedName>
        <fullName evidence="3">Uncharacterized protein LOC107461678</fullName>
    </submittedName>
</protein>
<accession>A0A6P4B8V1</accession>
<reference evidence="3" key="2">
    <citation type="submission" date="2025-08" db="UniProtKB">
        <authorList>
            <consortium name="RefSeq"/>
        </authorList>
    </citation>
    <scope>IDENTIFICATION</scope>
    <source>
        <tissue evidence="3">Whole plant</tissue>
    </source>
</reference>
<feature type="region of interest" description="Disordered" evidence="1">
    <location>
        <begin position="1"/>
        <end position="28"/>
    </location>
</feature>
<evidence type="ECO:0000313" key="3">
    <source>
        <dbReference type="RefSeq" id="XP_015935710.1"/>
    </source>
</evidence>
<proteinExistence type="predicted"/>
<evidence type="ECO:0000313" key="2">
    <source>
        <dbReference type="Proteomes" id="UP000515211"/>
    </source>
</evidence>
<sequence>MIAKSDFSCSDSGDVDDSHGGGAGGGGYDDRSGGGGGLGGLGGHHGGGCGFSGGGFRGDIGHGQPGRGEGSHVGGGVHGGHDVGGNVSGHGFGDYFIGIPTCDKSLAEHQTYISLGQMLSELMGSEGLDAKFGGSHFFDEISMIMQEDELARRRSPIVGSQARVDVDLNEPPSGPMDTPICVPST</sequence>
<feature type="region of interest" description="Disordered" evidence="1">
    <location>
        <begin position="162"/>
        <end position="185"/>
    </location>
</feature>
<evidence type="ECO:0000256" key="1">
    <source>
        <dbReference type="SAM" id="MobiDB-lite"/>
    </source>
</evidence>
<gene>
    <name evidence="3" type="primary">LOC107461678</name>
</gene>
<feature type="region of interest" description="Disordered" evidence="1">
    <location>
        <begin position="56"/>
        <end position="82"/>
    </location>
</feature>
<dbReference type="AlphaFoldDB" id="A0A6P4B8V1"/>
<dbReference type="RefSeq" id="XP_015935710.1">
    <property type="nucleotide sequence ID" value="XM_016080224.1"/>
</dbReference>